<feature type="coiled-coil region" evidence="1">
    <location>
        <begin position="18"/>
        <end position="45"/>
    </location>
</feature>
<organism evidence="2 3">
    <name type="scientific">Cronobacter phage vB_CsaM_GAP32</name>
    <dbReference type="NCBI Taxonomy" id="1141136"/>
    <lineage>
        <taxon>Viruses</taxon>
        <taxon>Duplodnaviria</taxon>
        <taxon>Heunggongvirae</taxon>
        <taxon>Uroviricota</taxon>
        <taxon>Caudoviricetes</taxon>
        <taxon>Mimasvirus</taxon>
        <taxon>Mimasvirus GAP32</taxon>
    </lineage>
</organism>
<evidence type="ECO:0000313" key="3">
    <source>
        <dbReference type="Proteomes" id="UP000000457"/>
    </source>
</evidence>
<protein>
    <submittedName>
        <fullName evidence="2">Uncharacterized protein</fullName>
    </submittedName>
</protein>
<sequence>MKSRKNEDRDYLKQFQSNEQLSKALQFLSTEASKLKKLIQDIVERAKGK</sequence>
<name>K4F5N9_9CAUD</name>
<evidence type="ECO:0000313" key="2">
    <source>
        <dbReference type="EMBL" id="AFC21521.1"/>
    </source>
</evidence>
<keyword evidence="1" id="KW-0175">Coiled coil</keyword>
<accession>K4F5N9</accession>
<reference evidence="2 3" key="1">
    <citation type="journal article" date="2014" name="Virology">
        <title>Supersize me: Cronobacter sakazakii phage GAP32.</title>
        <authorList>
            <person name="Abbasifar R."/>
            <person name="Griffiths M.W."/>
            <person name="Sabour P.M."/>
            <person name="Ackermann H.-W."/>
            <person name="Vandersteegen K."/>
            <person name="Lavigne R."/>
            <person name="Noben J.-P."/>
            <person name="Villa A.A."/>
            <person name="Abbasifar A."/>
            <person name="Nash J.H.E."/>
            <person name="Kropinski A.M."/>
        </authorList>
    </citation>
    <scope>NUCLEOTIDE SEQUENCE [LARGE SCALE GENOMIC DNA]</scope>
    <source>
        <strain evidence="2">GAP-32</strain>
    </source>
</reference>
<keyword evidence="3" id="KW-1185">Reference proteome</keyword>
<evidence type="ECO:0000256" key="1">
    <source>
        <dbReference type="SAM" id="Coils"/>
    </source>
</evidence>
<dbReference type="EMBL" id="JN882285">
    <property type="protein sequence ID" value="AFC21521.1"/>
    <property type="molecule type" value="Genomic_DNA"/>
</dbReference>
<gene>
    <name evidence="2" type="ORF">GAP32_073</name>
</gene>
<proteinExistence type="predicted"/>
<dbReference type="Proteomes" id="UP000000457">
    <property type="component" value="Segment"/>
</dbReference>
<dbReference type="RefSeq" id="YP_006987176.1">
    <property type="nucleotide sequence ID" value="NC_019401.1"/>
</dbReference>
<dbReference type="GeneID" id="13993811"/>
<dbReference type="KEGG" id="vg:13993811"/>